<feature type="region of interest" description="Disordered" evidence="2">
    <location>
        <begin position="309"/>
        <end position="356"/>
    </location>
</feature>
<evidence type="ECO:0000256" key="3">
    <source>
        <dbReference type="SAM" id="Phobius"/>
    </source>
</evidence>
<protein>
    <submittedName>
        <fullName evidence="5">Uncharacterized protein YabE (DUF348 family)</fullName>
    </submittedName>
</protein>
<feature type="compositionally biased region" description="Basic and acidic residues" evidence="2">
    <location>
        <begin position="248"/>
        <end position="272"/>
    </location>
</feature>
<sequence length="442" mass="46806">MTSAPENHEPRPSTAETRAVTRTRRTRRRRAIVATVAGGALVLGGGSAVAVSQAYKTVTLDVDGETRTVGSFAGDVDGLLAAEGVAVTDRDLVTPALGDPLTGGSDVVVRTGKEIDVEIDGEATSTWVTALDAHEALDLLAQRGSDVALVASRSDDRTELGLQVHDGDQVAVVHGGTVDVVDGSDDLDTVLAAAEVEVDDDDNVTVARASDTGVDADSLPDGTDVPQVAVVVERVEVEQVTKVKEIEHETRTKKSDQRYEDLDPKVQREGRPGSRTVVREITTVDGEEVSNKKIASMVTAEPVTEVLVQGTKERPEPEPEPEPETASGSSSESSADSSSTSYSGSNREIGQRMAADRGWTGSQWTCLENLWTKESNWSHTVANPSSGAYGIPQSLPGNKMAAAGADWQTNPATQITWGLDYIAGRYGTPCGAWGHSQANNWY</sequence>
<organism evidence="5 6">
    <name type="scientific">Isoptericola halotolerans</name>
    <dbReference type="NCBI Taxonomy" id="300560"/>
    <lineage>
        <taxon>Bacteria</taxon>
        <taxon>Bacillati</taxon>
        <taxon>Actinomycetota</taxon>
        <taxon>Actinomycetes</taxon>
        <taxon>Micrococcales</taxon>
        <taxon>Promicromonosporaceae</taxon>
        <taxon>Isoptericola</taxon>
    </lineage>
</organism>
<comment type="caution">
    <text evidence="5">The sequence shown here is derived from an EMBL/GenBank/DDBJ whole genome shotgun (WGS) entry which is preliminary data.</text>
</comment>
<accession>A0ABX2A415</accession>
<evidence type="ECO:0000259" key="4">
    <source>
        <dbReference type="PROSITE" id="PS51109"/>
    </source>
</evidence>
<keyword evidence="6" id="KW-1185">Reference proteome</keyword>
<evidence type="ECO:0000256" key="2">
    <source>
        <dbReference type="SAM" id="MobiDB-lite"/>
    </source>
</evidence>
<feature type="region of interest" description="Disordered" evidence="2">
    <location>
        <begin position="248"/>
        <end position="283"/>
    </location>
</feature>
<feature type="compositionally biased region" description="Basic and acidic residues" evidence="2">
    <location>
        <begin position="1"/>
        <end position="11"/>
    </location>
</feature>
<reference evidence="5 6" key="1">
    <citation type="submission" date="2020-05" db="EMBL/GenBank/DDBJ databases">
        <title>Genomic Encyclopedia of Type Strains, Phase III (KMG-III): the genomes of soil and plant-associated and newly described type strains.</title>
        <authorList>
            <person name="Whitman W."/>
        </authorList>
    </citation>
    <scope>NUCLEOTIDE SEQUENCE [LARGE SCALE GENOMIC DNA]</scope>
    <source>
        <strain evidence="5 6">KCTC 19046</strain>
    </source>
</reference>
<dbReference type="InterPro" id="IPR007137">
    <property type="entry name" value="DUF348"/>
</dbReference>
<dbReference type="InterPro" id="IPR023346">
    <property type="entry name" value="Lysozyme-like_dom_sf"/>
</dbReference>
<evidence type="ECO:0000256" key="1">
    <source>
        <dbReference type="ARBA" id="ARBA00022729"/>
    </source>
</evidence>
<dbReference type="Pfam" id="PF03990">
    <property type="entry name" value="DUF348"/>
    <property type="match status" value="1"/>
</dbReference>
<evidence type="ECO:0000313" key="6">
    <source>
        <dbReference type="Proteomes" id="UP000757540"/>
    </source>
</evidence>
<keyword evidence="3" id="KW-0472">Membrane</keyword>
<dbReference type="SUPFAM" id="SSF53955">
    <property type="entry name" value="Lysozyme-like"/>
    <property type="match status" value="1"/>
</dbReference>
<gene>
    <name evidence="5" type="ORF">HDG69_001979</name>
</gene>
<feature type="compositionally biased region" description="Low complexity" evidence="2">
    <location>
        <begin position="324"/>
        <end position="345"/>
    </location>
</feature>
<keyword evidence="1" id="KW-0732">Signal</keyword>
<keyword evidence="3" id="KW-1133">Transmembrane helix</keyword>
<keyword evidence="3" id="KW-0812">Transmembrane</keyword>
<evidence type="ECO:0000313" key="5">
    <source>
        <dbReference type="EMBL" id="NOV97404.1"/>
    </source>
</evidence>
<dbReference type="Gene3D" id="2.20.230.10">
    <property type="entry name" value="Resuscitation-promoting factor rpfb"/>
    <property type="match status" value="1"/>
</dbReference>
<dbReference type="EMBL" id="JABEZU010000002">
    <property type="protein sequence ID" value="NOV97404.1"/>
    <property type="molecule type" value="Genomic_DNA"/>
</dbReference>
<dbReference type="RefSeq" id="WP_171783617.1">
    <property type="nucleotide sequence ID" value="NZ_BAAAML010000006.1"/>
</dbReference>
<dbReference type="PROSITE" id="PS51109">
    <property type="entry name" value="G5"/>
    <property type="match status" value="1"/>
</dbReference>
<dbReference type="Pfam" id="PF07501">
    <property type="entry name" value="G5"/>
    <property type="match status" value="1"/>
</dbReference>
<feature type="domain" description="G5" evidence="4">
    <location>
        <begin position="232"/>
        <end position="313"/>
    </location>
</feature>
<proteinExistence type="predicted"/>
<dbReference type="Proteomes" id="UP000757540">
    <property type="component" value="Unassembled WGS sequence"/>
</dbReference>
<feature type="transmembrane region" description="Helical" evidence="3">
    <location>
        <begin position="31"/>
        <end position="51"/>
    </location>
</feature>
<feature type="region of interest" description="Disordered" evidence="2">
    <location>
        <begin position="1"/>
        <end position="27"/>
    </location>
</feature>
<dbReference type="InterPro" id="IPR011098">
    <property type="entry name" value="G5_dom"/>
</dbReference>
<dbReference type="SMART" id="SM01208">
    <property type="entry name" value="G5"/>
    <property type="match status" value="1"/>
</dbReference>
<name>A0ABX2A415_9MICO</name>